<evidence type="ECO:0000256" key="4">
    <source>
        <dbReference type="ARBA" id="ARBA00022692"/>
    </source>
</evidence>
<evidence type="ECO:0000256" key="11">
    <source>
        <dbReference type="ARBA" id="ARBA00061053"/>
    </source>
</evidence>
<name>A0A538S899_UNCEI</name>
<dbReference type="InterPro" id="IPR022813">
    <property type="entry name" value="SecD/SecF_arch_bac"/>
</dbReference>
<evidence type="ECO:0000313" key="14">
    <source>
        <dbReference type="EMBL" id="TMQ47556.1"/>
    </source>
</evidence>
<dbReference type="GO" id="GO:0043952">
    <property type="term" value="P:protein transport by the Sec complex"/>
    <property type="evidence" value="ECO:0007669"/>
    <property type="project" value="UniProtKB-UniRule"/>
</dbReference>
<comment type="similarity">
    <text evidence="12">Belongs to the SecD/SecF family. SecF subfamily.</text>
</comment>
<feature type="transmembrane region" description="Helical" evidence="12">
    <location>
        <begin position="141"/>
        <end position="158"/>
    </location>
</feature>
<comment type="subcellular location">
    <subcellularLocation>
        <location evidence="1 12">Cell membrane</location>
        <topology evidence="1 12">Multi-pass membrane protein</topology>
    </subcellularLocation>
</comment>
<dbReference type="GO" id="GO:0015450">
    <property type="term" value="F:protein-transporting ATPase activity"/>
    <property type="evidence" value="ECO:0007669"/>
    <property type="project" value="InterPro"/>
</dbReference>
<comment type="function">
    <text evidence="9 12">Part of the Sec protein translocase complex. Interacts with the SecYEG preprotein conducting channel. SecDF uses the proton motive force (PMF) to complete protein translocation after the ATP-dependent function of SecA.</text>
</comment>
<comment type="subunit">
    <text evidence="12">Forms a complex with SecD. Part of the essential Sec protein translocation apparatus which comprises SecA, SecYEG and auxiliary proteins SecDF. Other proteins may also be involved.</text>
</comment>
<evidence type="ECO:0000256" key="1">
    <source>
        <dbReference type="ARBA" id="ARBA00004651"/>
    </source>
</evidence>
<feature type="transmembrane region" description="Helical" evidence="12">
    <location>
        <begin position="268"/>
        <end position="292"/>
    </location>
</feature>
<dbReference type="Pfam" id="PF02355">
    <property type="entry name" value="SecD_SecF_C"/>
    <property type="match status" value="1"/>
</dbReference>
<evidence type="ECO:0000313" key="15">
    <source>
        <dbReference type="Proteomes" id="UP000320184"/>
    </source>
</evidence>
<dbReference type="InterPro" id="IPR022646">
    <property type="entry name" value="SecD/SecF_CS"/>
</dbReference>
<dbReference type="Pfam" id="PF07549">
    <property type="entry name" value="Sec_GG"/>
    <property type="match status" value="1"/>
</dbReference>
<dbReference type="Gene3D" id="1.20.1640.10">
    <property type="entry name" value="Multidrug efflux transporter AcrB transmembrane domain"/>
    <property type="match status" value="1"/>
</dbReference>
<dbReference type="GO" id="GO:0065002">
    <property type="term" value="P:intracellular protein transmembrane transport"/>
    <property type="evidence" value="ECO:0007669"/>
    <property type="project" value="UniProtKB-UniRule"/>
</dbReference>
<evidence type="ECO:0000259" key="13">
    <source>
        <dbReference type="Pfam" id="PF02355"/>
    </source>
</evidence>
<dbReference type="PANTHER" id="PTHR30081:SF8">
    <property type="entry name" value="PROTEIN TRANSLOCASE SUBUNIT SECF"/>
    <property type="match status" value="1"/>
</dbReference>
<proteinExistence type="inferred from homology"/>
<organism evidence="14 15">
    <name type="scientific">Eiseniibacteriota bacterium</name>
    <dbReference type="NCBI Taxonomy" id="2212470"/>
    <lineage>
        <taxon>Bacteria</taxon>
        <taxon>Candidatus Eiseniibacteriota</taxon>
    </lineage>
</organism>
<feature type="transmembrane region" description="Helical" evidence="12">
    <location>
        <begin position="165"/>
        <end position="188"/>
    </location>
</feature>
<evidence type="ECO:0000256" key="9">
    <source>
        <dbReference type="ARBA" id="ARBA00059018"/>
    </source>
</evidence>
<keyword evidence="8 12" id="KW-0472">Membrane</keyword>
<accession>A0A538S899</accession>
<protein>
    <recommendedName>
        <fullName evidence="12">Protein-export membrane protein SecF</fullName>
    </recommendedName>
</protein>
<sequence length="307" mass="33876">MLQFLIGTDIPFMKYRRFAYGLSGGVALATVVWLLIHQGPRLSVDFTGGTLLQVQTSRALPADQVRRALDEAGVRGVELQQMTGQNRNELLVRAKQTGAERQDIFPTVQRAIESRFPGVTVELRRTEAVGPKVGNELRQKAFWAILGSLGGILLYVGIRYEFKFALGAVVALFHDVFVTLGVLCFTGREVSLTVVAALLTIAGYSINDTIVVFDRIRERAKALRKEKHSRVMDVAVNETLSRTVITAFTVFLTALALFIWGGEVLRDFSFAMLVGTVFGTYSSVYVASGLALDIWIGLDRRKGIQAE</sequence>
<dbReference type="NCBIfam" id="TIGR00966">
    <property type="entry name" value="transloc_SecF"/>
    <property type="match status" value="1"/>
</dbReference>
<dbReference type="SUPFAM" id="SSF82866">
    <property type="entry name" value="Multidrug efflux transporter AcrB transmembrane domain"/>
    <property type="match status" value="1"/>
</dbReference>
<evidence type="ECO:0000256" key="2">
    <source>
        <dbReference type="ARBA" id="ARBA00022448"/>
    </source>
</evidence>
<dbReference type="InterPro" id="IPR005665">
    <property type="entry name" value="SecF_bac"/>
</dbReference>
<keyword evidence="5 12" id="KW-0653">Protein transport</keyword>
<dbReference type="HAMAP" id="MF_01464_B">
    <property type="entry name" value="SecF_B"/>
    <property type="match status" value="1"/>
</dbReference>
<keyword evidence="6 12" id="KW-1133">Transmembrane helix</keyword>
<comment type="similarity">
    <text evidence="10">In the C-terminal section; belongs to the SecD/SecF family. SecF subfamily.</text>
</comment>
<evidence type="ECO:0000256" key="3">
    <source>
        <dbReference type="ARBA" id="ARBA00022475"/>
    </source>
</evidence>
<evidence type="ECO:0000256" key="10">
    <source>
        <dbReference type="ARBA" id="ARBA00060856"/>
    </source>
</evidence>
<dbReference type="EMBL" id="VBOT01000176">
    <property type="protein sequence ID" value="TMQ47556.1"/>
    <property type="molecule type" value="Genomic_DNA"/>
</dbReference>
<dbReference type="Proteomes" id="UP000320184">
    <property type="component" value="Unassembled WGS sequence"/>
</dbReference>
<dbReference type="InterPro" id="IPR048634">
    <property type="entry name" value="SecD_SecF_C"/>
</dbReference>
<feature type="transmembrane region" description="Helical" evidence="12">
    <location>
        <begin position="234"/>
        <end position="262"/>
    </location>
</feature>
<feature type="domain" description="Protein export membrane protein SecD/SecF C-terminal" evidence="13">
    <location>
        <begin position="120"/>
        <end position="294"/>
    </location>
</feature>
<dbReference type="NCBIfam" id="TIGR00916">
    <property type="entry name" value="2A0604s01"/>
    <property type="match status" value="1"/>
</dbReference>
<keyword evidence="3 12" id="KW-1003">Cell membrane</keyword>
<evidence type="ECO:0000256" key="5">
    <source>
        <dbReference type="ARBA" id="ARBA00022927"/>
    </source>
</evidence>
<dbReference type="GO" id="GO:0005886">
    <property type="term" value="C:plasma membrane"/>
    <property type="evidence" value="ECO:0007669"/>
    <property type="project" value="UniProtKB-SubCell"/>
</dbReference>
<dbReference type="FunFam" id="1.20.1640.10:FF:000024">
    <property type="entry name" value="Multifunctional fusion protein"/>
    <property type="match status" value="1"/>
</dbReference>
<comment type="similarity">
    <text evidence="11">In the N-terminal section; belongs to the SecD/SecF family. SecD subfamily.</text>
</comment>
<reference evidence="14 15" key="1">
    <citation type="journal article" date="2019" name="Nat. Microbiol.">
        <title>Mediterranean grassland soil C-N compound turnover is dependent on rainfall and depth, and is mediated by genomically divergent microorganisms.</title>
        <authorList>
            <person name="Diamond S."/>
            <person name="Andeer P.F."/>
            <person name="Li Z."/>
            <person name="Crits-Christoph A."/>
            <person name="Burstein D."/>
            <person name="Anantharaman K."/>
            <person name="Lane K.R."/>
            <person name="Thomas B.C."/>
            <person name="Pan C."/>
            <person name="Northen T.R."/>
            <person name="Banfield J.F."/>
        </authorList>
    </citation>
    <scope>NUCLEOTIDE SEQUENCE [LARGE SCALE GENOMIC DNA]</scope>
    <source>
        <strain evidence="14">WS_3</strain>
    </source>
</reference>
<evidence type="ECO:0000256" key="7">
    <source>
        <dbReference type="ARBA" id="ARBA00023010"/>
    </source>
</evidence>
<evidence type="ECO:0000256" key="8">
    <source>
        <dbReference type="ARBA" id="ARBA00023136"/>
    </source>
</evidence>
<dbReference type="GO" id="GO:0006605">
    <property type="term" value="P:protein targeting"/>
    <property type="evidence" value="ECO:0007669"/>
    <property type="project" value="UniProtKB-UniRule"/>
</dbReference>
<evidence type="ECO:0000256" key="6">
    <source>
        <dbReference type="ARBA" id="ARBA00022989"/>
    </source>
</evidence>
<feature type="transmembrane region" description="Helical" evidence="12">
    <location>
        <begin position="194"/>
        <end position="213"/>
    </location>
</feature>
<comment type="caution">
    <text evidence="14">The sequence shown here is derived from an EMBL/GenBank/DDBJ whole genome shotgun (WGS) entry which is preliminary data.</text>
</comment>
<dbReference type="Gene3D" id="3.30.70.2040">
    <property type="match status" value="1"/>
</dbReference>
<keyword evidence="2 12" id="KW-0813">Transport</keyword>
<keyword evidence="4 12" id="KW-0812">Transmembrane</keyword>
<keyword evidence="7 12" id="KW-0811">Translocation</keyword>
<dbReference type="InterPro" id="IPR022645">
    <property type="entry name" value="SecD/SecF_bac"/>
</dbReference>
<dbReference type="PANTHER" id="PTHR30081">
    <property type="entry name" value="PROTEIN-EXPORT MEMBRANE PROTEIN SEC"/>
    <property type="match status" value="1"/>
</dbReference>
<evidence type="ECO:0000256" key="12">
    <source>
        <dbReference type="HAMAP-Rule" id="MF_01464"/>
    </source>
</evidence>
<dbReference type="InterPro" id="IPR055344">
    <property type="entry name" value="SecD_SecF_C_bact"/>
</dbReference>
<feature type="transmembrane region" description="Helical" evidence="12">
    <location>
        <begin position="18"/>
        <end position="36"/>
    </location>
</feature>
<dbReference type="AlphaFoldDB" id="A0A538S899"/>
<gene>
    <name evidence="12 14" type="primary">secF</name>
    <name evidence="14" type="ORF">E6K73_13480</name>
</gene>
<dbReference type="PRINTS" id="PR01755">
    <property type="entry name" value="SECFTRNLCASE"/>
</dbReference>